<evidence type="ECO:0000313" key="2">
    <source>
        <dbReference type="Proteomes" id="UP000483004"/>
    </source>
</evidence>
<dbReference type="EMBL" id="WBMR01000027">
    <property type="protein sequence ID" value="KAB2383399.1"/>
    <property type="molecule type" value="Genomic_DNA"/>
</dbReference>
<dbReference type="AlphaFoldDB" id="A0A6L3VXR1"/>
<gene>
    <name evidence="1" type="ORF">F9B16_12775</name>
</gene>
<dbReference type="RefSeq" id="WP_151540252.1">
    <property type="nucleotide sequence ID" value="NZ_WBMR01000027.1"/>
</dbReference>
<proteinExistence type="predicted"/>
<evidence type="ECO:0000313" key="1">
    <source>
        <dbReference type="EMBL" id="KAB2383399.1"/>
    </source>
</evidence>
<protein>
    <submittedName>
        <fullName evidence="1">Uncharacterized protein</fullName>
    </submittedName>
</protein>
<dbReference type="Proteomes" id="UP000483004">
    <property type="component" value="Unassembled WGS sequence"/>
</dbReference>
<keyword evidence="2" id="KW-1185">Reference proteome</keyword>
<reference evidence="1 2" key="1">
    <citation type="submission" date="2019-09" db="EMBL/GenBank/DDBJ databases">
        <title>Actinomadura physcomitrii sp. nov., a novel actinomycete isolated from moss [Physcomitrium sphaericum (Ludw) Fuernr].</title>
        <authorList>
            <person name="Liu C."/>
            <person name="Zhuang X."/>
        </authorList>
    </citation>
    <scope>NUCLEOTIDE SEQUENCE [LARGE SCALE GENOMIC DNA]</scope>
    <source>
        <strain evidence="1 2">CYP1-1B</strain>
    </source>
</reference>
<comment type="caution">
    <text evidence="1">The sequence shown here is derived from an EMBL/GenBank/DDBJ whole genome shotgun (WGS) entry which is preliminary data.</text>
</comment>
<accession>A0A6L3VXR1</accession>
<sequence length="89" mass="9495">MTTAQYQPMTVSKKVIVPPNVAAPQIIAIRAVVVDVLKIHVPAIATIKLIMVTKISATSALFLSTAPLSSGQVEVQVCFRPTSPSFMCE</sequence>
<organism evidence="1 2">
    <name type="scientific">Actinomadura montaniterrae</name>
    <dbReference type="NCBI Taxonomy" id="1803903"/>
    <lineage>
        <taxon>Bacteria</taxon>
        <taxon>Bacillati</taxon>
        <taxon>Actinomycetota</taxon>
        <taxon>Actinomycetes</taxon>
        <taxon>Streptosporangiales</taxon>
        <taxon>Thermomonosporaceae</taxon>
        <taxon>Actinomadura</taxon>
    </lineage>
</organism>
<name>A0A6L3VXR1_9ACTN</name>